<dbReference type="AlphaFoldDB" id="D5BTU8"/>
<proteinExistence type="predicted"/>
<sequence length="59" mass="6151">MRIKSSQIFTPKVVYVLLLCAVFALAIADHMMSPVLQDIGAPSDLGNACAPCGAPCKSS</sequence>
<organism evidence="1 2">
    <name type="scientific">Puniceispirillum marinum (strain IMCC1322)</name>
    <dbReference type="NCBI Taxonomy" id="488538"/>
    <lineage>
        <taxon>Bacteria</taxon>
        <taxon>Pseudomonadati</taxon>
        <taxon>Pseudomonadota</taxon>
        <taxon>Alphaproteobacteria</taxon>
        <taxon>Candidatus Puniceispirillales</taxon>
        <taxon>Candidatus Puniceispirillaceae</taxon>
        <taxon>Candidatus Puniceispirillum</taxon>
    </lineage>
</organism>
<name>D5BTU8_PUNMI</name>
<accession>D5BTU8</accession>
<dbReference type="HOGENOM" id="CLU_2957355_0_0_5"/>
<keyword evidence="2" id="KW-1185">Reference proteome</keyword>
<gene>
    <name evidence="1" type="ordered locus">SAR116_1452</name>
</gene>
<dbReference type="Proteomes" id="UP000007460">
    <property type="component" value="Chromosome"/>
</dbReference>
<evidence type="ECO:0000313" key="1">
    <source>
        <dbReference type="EMBL" id="ADE39695.1"/>
    </source>
</evidence>
<dbReference type="KEGG" id="apb:SAR116_1452"/>
<protein>
    <submittedName>
        <fullName evidence="1">Uncharacterized protein</fullName>
    </submittedName>
</protein>
<evidence type="ECO:0000313" key="2">
    <source>
        <dbReference type="Proteomes" id="UP000007460"/>
    </source>
</evidence>
<dbReference type="EMBL" id="CP001751">
    <property type="protein sequence ID" value="ADE39695.1"/>
    <property type="molecule type" value="Genomic_DNA"/>
</dbReference>
<reference evidence="1 2" key="1">
    <citation type="journal article" date="2010" name="J. Bacteriol.">
        <title>Complete genome sequence of "Candidatus Puniceispirillum marinum" IMCC1322, a representative of the SAR116 clade in the Alphaproteobacteria.</title>
        <authorList>
            <person name="Oh H.M."/>
            <person name="Kwon K.K."/>
            <person name="Kang I."/>
            <person name="Kang S.G."/>
            <person name="Lee J.H."/>
            <person name="Kim S.J."/>
            <person name="Cho J.C."/>
        </authorList>
    </citation>
    <scope>NUCLEOTIDE SEQUENCE [LARGE SCALE GENOMIC DNA]</scope>
    <source>
        <strain evidence="1 2">IMCC1322</strain>
    </source>
</reference>
<dbReference type="STRING" id="488538.SAR116_1452"/>